<comment type="similarity">
    <text evidence="1">Belongs to the bacterial solute-binding protein 1 family.</text>
</comment>
<keyword evidence="2" id="KW-0732">Signal</keyword>
<evidence type="ECO:0000256" key="1">
    <source>
        <dbReference type="ARBA" id="ARBA00008520"/>
    </source>
</evidence>
<name>A0A3B0YEC4_9ZZZZ</name>
<dbReference type="InterPro" id="IPR006059">
    <property type="entry name" value="SBP"/>
</dbReference>
<dbReference type="Gene3D" id="3.40.190.10">
    <property type="entry name" value="Periplasmic binding protein-like II"/>
    <property type="match status" value="2"/>
</dbReference>
<dbReference type="Pfam" id="PF01547">
    <property type="entry name" value="SBP_bac_1"/>
    <property type="match status" value="1"/>
</dbReference>
<dbReference type="PIRSF" id="PIRSF002825">
    <property type="entry name" value="CfbpA"/>
    <property type="match status" value="1"/>
</dbReference>
<dbReference type="GO" id="GO:0030288">
    <property type="term" value="C:outer membrane-bounded periplasmic space"/>
    <property type="evidence" value="ECO:0007669"/>
    <property type="project" value="TreeGrafter"/>
</dbReference>
<evidence type="ECO:0000313" key="4">
    <source>
        <dbReference type="EMBL" id="VAW79255.1"/>
    </source>
</evidence>
<evidence type="ECO:0000256" key="2">
    <source>
        <dbReference type="ARBA" id="ARBA00022729"/>
    </source>
</evidence>
<evidence type="ECO:0000256" key="3">
    <source>
        <dbReference type="SAM" id="Phobius"/>
    </source>
</evidence>
<feature type="transmembrane region" description="Helical" evidence="3">
    <location>
        <begin position="31"/>
        <end position="50"/>
    </location>
</feature>
<dbReference type="EMBL" id="UOFK01000184">
    <property type="protein sequence ID" value="VAW79255.1"/>
    <property type="molecule type" value="Genomic_DNA"/>
</dbReference>
<keyword evidence="3" id="KW-0812">Transmembrane</keyword>
<reference evidence="4" key="1">
    <citation type="submission" date="2018-06" db="EMBL/GenBank/DDBJ databases">
        <authorList>
            <person name="Zhirakovskaya E."/>
        </authorList>
    </citation>
    <scope>NUCLEOTIDE SEQUENCE</scope>
</reference>
<dbReference type="InterPro" id="IPR026045">
    <property type="entry name" value="Ferric-bd"/>
</dbReference>
<dbReference type="AlphaFoldDB" id="A0A3B0YEC4"/>
<protein>
    <submittedName>
        <fullName evidence="4">Ferric iron ABC transporter, iron-binding protein</fullName>
    </submittedName>
</protein>
<accession>A0A3B0YEC4</accession>
<proteinExistence type="inferred from homology"/>
<sequence length="300" mass="33206">MPADDSACYDSLRGFPYYYSIISDLIMSKKLIGLFVFLLSTTFTPVLFAAEKVTLYSSHEAAAIQPLLERFTKDTGIQVDLVNGTEEQLIQRLKTEKGDAAADIFLGADVVQLQRAEKTDLLQSVTSEALKAVPPSYRDSAGYWYGLSMFVRPIFYPKSDIDPFEFYGYEQMAKPEWKGRICVSSSDNPYNQSLVASMITSRGKEATQKWLTTFVGNLARPPQGDDRDQLIAISTGVCDIALANTYLYGQMSASEDEAERQAVDDLGMLWANQPGRGVHANFRGAGVNVHAPHRANAIKL</sequence>
<feature type="non-terminal residue" evidence="4">
    <location>
        <position position="300"/>
    </location>
</feature>
<keyword evidence="3" id="KW-0472">Membrane</keyword>
<keyword evidence="3" id="KW-1133">Transmembrane helix</keyword>
<dbReference type="PANTHER" id="PTHR30006:SF15">
    <property type="entry name" value="IRON-UTILIZATION PERIPLASMIC PROTEIN"/>
    <property type="match status" value="1"/>
</dbReference>
<dbReference type="PANTHER" id="PTHR30006">
    <property type="entry name" value="THIAMINE-BINDING PERIPLASMIC PROTEIN-RELATED"/>
    <property type="match status" value="1"/>
</dbReference>
<gene>
    <name evidence="4" type="ORF">MNBD_GAMMA13-1161</name>
</gene>
<dbReference type="SUPFAM" id="SSF53850">
    <property type="entry name" value="Periplasmic binding protein-like II"/>
    <property type="match status" value="1"/>
</dbReference>
<organism evidence="4">
    <name type="scientific">hydrothermal vent metagenome</name>
    <dbReference type="NCBI Taxonomy" id="652676"/>
    <lineage>
        <taxon>unclassified sequences</taxon>
        <taxon>metagenomes</taxon>
        <taxon>ecological metagenomes</taxon>
    </lineage>
</organism>